<organism evidence="1 2">
    <name type="scientific">Lithospermum erythrorhizon</name>
    <name type="common">Purple gromwell</name>
    <name type="synonym">Lithospermum officinale var. erythrorhizon</name>
    <dbReference type="NCBI Taxonomy" id="34254"/>
    <lineage>
        <taxon>Eukaryota</taxon>
        <taxon>Viridiplantae</taxon>
        <taxon>Streptophyta</taxon>
        <taxon>Embryophyta</taxon>
        <taxon>Tracheophyta</taxon>
        <taxon>Spermatophyta</taxon>
        <taxon>Magnoliopsida</taxon>
        <taxon>eudicotyledons</taxon>
        <taxon>Gunneridae</taxon>
        <taxon>Pentapetalae</taxon>
        <taxon>asterids</taxon>
        <taxon>lamiids</taxon>
        <taxon>Boraginales</taxon>
        <taxon>Boraginaceae</taxon>
        <taxon>Boraginoideae</taxon>
        <taxon>Lithospermeae</taxon>
        <taxon>Lithospermum</taxon>
    </lineage>
</organism>
<dbReference type="AlphaFoldDB" id="A0AAV3RRX7"/>
<reference evidence="1 2" key="1">
    <citation type="submission" date="2024-01" db="EMBL/GenBank/DDBJ databases">
        <title>The complete chloroplast genome sequence of Lithospermum erythrorhizon: insights into the phylogenetic relationship among Boraginaceae species and the maternal lineages of purple gromwells.</title>
        <authorList>
            <person name="Okada T."/>
            <person name="Watanabe K."/>
        </authorList>
    </citation>
    <scope>NUCLEOTIDE SEQUENCE [LARGE SCALE GENOMIC DNA]</scope>
</reference>
<comment type="caution">
    <text evidence="1">The sequence shown here is derived from an EMBL/GenBank/DDBJ whole genome shotgun (WGS) entry which is preliminary data.</text>
</comment>
<protein>
    <submittedName>
        <fullName evidence="1">Uncharacterized protein</fullName>
    </submittedName>
</protein>
<gene>
    <name evidence="1" type="ORF">LIER_31764</name>
</gene>
<accession>A0AAV3RRX7</accession>
<evidence type="ECO:0000313" key="1">
    <source>
        <dbReference type="EMBL" id="GAA0184476.1"/>
    </source>
</evidence>
<keyword evidence="2" id="KW-1185">Reference proteome</keyword>
<proteinExistence type="predicted"/>
<dbReference type="PANTHER" id="PTHR33785">
    <property type="entry name" value="OS06G0550800 PROTEIN"/>
    <property type="match status" value="1"/>
</dbReference>
<sequence length="236" mass="27332">MAAEEVLNLLDSYWFEDNILEQKVKFPSTHFVEEETKLSDIASTLEIRSISARCLRYEPGSPFKDYSSPKSVLISSPKLQKIQSGKEISEFSKDEIVKNEQNRHGKRKKRINNNRRRGISRSLSDLEYEEVKGFMDLGFVFSEEDKDSSLASIIPGLQRWCLKKNYQETEKEKEKSIDECHGSVSRPYLSEAWEVLEQRKANRQLSKWKLPTALVDESNIKNHLKAWAQTVASTVR</sequence>
<evidence type="ECO:0000313" key="2">
    <source>
        <dbReference type="Proteomes" id="UP001454036"/>
    </source>
</evidence>
<dbReference type="PANTHER" id="PTHR33785:SF12">
    <property type="entry name" value="DUF1685 FAMILY PROTEIN"/>
    <property type="match status" value="1"/>
</dbReference>
<dbReference type="Proteomes" id="UP001454036">
    <property type="component" value="Unassembled WGS sequence"/>
</dbReference>
<dbReference type="InterPro" id="IPR012881">
    <property type="entry name" value="DUF1685"/>
</dbReference>
<name>A0AAV3RRX7_LITER</name>
<dbReference type="Pfam" id="PF07939">
    <property type="entry name" value="DUF1685"/>
    <property type="match status" value="1"/>
</dbReference>
<dbReference type="EMBL" id="BAABME010011926">
    <property type="protein sequence ID" value="GAA0184476.1"/>
    <property type="molecule type" value="Genomic_DNA"/>
</dbReference>